<feature type="transmembrane region" description="Helical" evidence="1">
    <location>
        <begin position="45"/>
        <end position="66"/>
    </location>
</feature>
<proteinExistence type="predicted"/>
<organism evidence="2 3">
    <name type="scientific">Mycena venus</name>
    <dbReference type="NCBI Taxonomy" id="2733690"/>
    <lineage>
        <taxon>Eukaryota</taxon>
        <taxon>Fungi</taxon>
        <taxon>Dikarya</taxon>
        <taxon>Basidiomycota</taxon>
        <taxon>Agaricomycotina</taxon>
        <taxon>Agaricomycetes</taxon>
        <taxon>Agaricomycetidae</taxon>
        <taxon>Agaricales</taxon>
        <taxon>Marasmiineae</taxon>
        <taxon>Mycenaceae</taxon>
        <taxon>Mycena</taxon>
    </lineage>
</organism>
<gene>
    <name evidence="2" type="ORF">MVEN_00065100</name>
</gene>
<evidence type="ECO:0000313" key="2">
    <source>
        <dbReference type="EMBL" id="KAF7372068.1"/>
    </source>
</evidence>
<dbReference type="OrthoDB" id="3066090at2759"/>
<accession>A0A8H6Z4A9</accession>
<comment type="caution">
    <text evidence="2">The sequence shown here is derived from an EMBL/GenBank/DDBJ whole genome shotgun (WGS) entry which is preliminary data.</text>
</comment>
<keyword evidence="1" id="KW-1133">Transmembrane helix</keyword>
<evidence type="ECO:0000313" key="3">
    <source>
        <dbReference type="Proteomes" id="UP000620124"/>
    </source>
</evidence>
<protein>
    <submittedName>
        <fullName evidence="2">Uncharacterized protein</fullName>
    </submittedName>
</protein>
<feature type="transmembrane region" description="Helical" evidence="1">
    <location>
        <begin position="86"/>
        <end position="106"/>
    </location>
</feature>
<dbReference type="EMBL" id="JACAZI010000001">
    <property type="protein sequence ID" value="KAF7372068.1"/>
    <property type="molecule type" value="Genomic_DNA"/>
</dbReference>
<keyword evidence="1" id="KW-0812">Transmembrane</keyword>
<evidence type="ECO:0000256" key="1">
    <source>
        <dbReference type="SAM" id="Phobius"/>
    </source>
</evidence>
<name>A0A8H6Z4A9_9AGAR</name>
<keyword evidence="3" id="KW-1185">Reference proteome</keyword>
<dbReference type="Proteomes" id="UP000620124">
    <property type="component" value="Unassembled WGS sequence"/>
</dbReference>
<dbReference type="AlphaFoldDB" id="A0A8H6Z4A9"/>
<feature type="transmembrane region" description="Helical" evidence="1">
    <location>
        <begin position="118"/>
        <end position="139"/>
    </location>
</feature>
<sequence>MPDQLDSTYGASFIAWFLATLLHGIGVEVWPFFFRRPADKPHVKWTVLLVLALETLQALFFFRSSYSRFIERFGQIQIDLIWADSLQILVGYLTKFTVQVHFLTRLHAFANRPRKSTLFVIGVYIILTLALVQISAGIAQTVVSYRLRGYTRLSETTPITIVQSAASFACAQTDYHFVSSHIRWQFFAFPNTYRFFLGLAPSSKLYMITLLPSLNEFPLGITSVSEIGMTSPFGPWADTDKKTEGVGACTESDT</sequence>
<reference evidence="2" key="1">
    <citation type="submission" date="2020-05" db="EMBL/GenBank/DDBJ databases">
        <title>Mycena genomes resolve the evolution of fungal bioluminescence.</title>
        <authorList>
            <person name="Tsai I.J."/>
        </authorList>
    </citation>
    <scope>NUCLEOTIDE SEQUENCE</scope>
    <source>
        <strain evidence="2">CCC161011</strain>
    </source>
</reference>
<keyword evidence="1" id="KW-0472">Membrane</keyword>
<feature type="transmembrane region" description="Helical" evidence="1">
    <location>
        <begin position="13"/>
        <end position="33"/>
    </location>
</feature>